<keyword evidence="4" id="KW-1185">Reference proteome</keyword>
<dbReference type="InterPro" id="IPR035919">
    <property type="entry name" value="EAL_sf"/>
</dbReference>
<accession>A0A1C1YV69</accession>
<gene>
    <name evidence="3" type="ORF">AWJ14_00870</name>
</gene>
<name>A0A1C1YV69_9HYPH</name>
<dbReference type="InterPro" id="IPR001633">
    <property type="entry name" value="EAL_dom"/>
</dbReference>
<dbReference type="CDD" id="cd00130">
    <property type="entry name" value="PAS"/>
    <property type="match status" value="1"/>
</dbReference>
<dbReference type="InterPro" id="IPR029787">
    <property type="entry name" value="Nucleotide_cyclase"/>
</dbReference>
<dbReference type="SUPFAM" id="SSF55073">
    <property type="entry name" value="Nucleotide cyclase"/>
    <property type="match status" value="1"/>
</dbReference>
<dbReference type="InterPro" id="IPR035965">
    <property type="entry name" value="PAS-like_dom_sf"/>
</dbReference>
<dbReference type="SMART" id="SM00267">
    <property type="entry name" value="GGDEF"/>
    <property type="match status" value="1"/>
</dbReference>
<dbReference type="Pfam" id="PF13426">
    <property type="entry name" value="PAS_9"/>
    <property type="match status" value="1"/>
</dbReference>
<sequence>MESQIQEGMARHALGLCDAAPDAMLCTDDAGRIIFWNAAAAVLFRHKHGDILSRPIEALLGVKQANVFKAVTREMCGRPRQTWWPTILEFSISRRNDKRLPIELSLAAWKDEGRSCFGAICRDVSKRHDKQRELDRLIYFDGLTNLPNRIFFLERLEQDLIRHRQFGLLKIGLDNFKEINCSLGLTAGDELLKLMAERISTAVGSSMFMARLGGDVFGVLLTGSGSVAATHRLAERLLALVTEPLVIGGVKCRISASIGLVLSDELTIPMGANSVLTAALLALHQAKGAGGGQIVAFRRELSRNIDQRFRMRAELDCALAQGQFELHFQPQVGLPDRKLVGAEALIRWRHPERGLLAPCVFLPALESTAVAPVVGRWILEQSCAFAADFAARAFPIRIAVNLFSAQLRDGKLLSDVTGALASSGLCPSLLELEITETTVLGLDDEMIEPLYRLRQMGVGIAFDDYGTGFASLSHLKRYPLSRLKLDKDFTCGIDRDSENHAIVSAVLAMARSLHLESTAEGVEHGEEAEVLHKLGCKEAQGYLFGMPMPGAEFLKRLAQGNPLA</sequence>
<dbReference type="SMART" id="SM00052">
    <property type="entry name" value="EAL"/>
    <property type="match status" value="1"/>
</dbReference>
<protein>
    <recommendedName>
        <fullName evidence="5">Diguanylate cyclase</fullName>
    </recommendedName>
</protein>
<dbReference type="SUPFAM" id="SSF141868">
    <property type="entry name" value="EAL domain-like"/>
    <property type="match status" value="1"/>
</dbReference>
<evidence type="ECO:0000313" key="3">
    <source>
        <dbReference type="EMBL" id="OCW57433.1"/>
    </source>
</evidence>
<feature type="domain" description="EAL" evidence="1">
    <location>
        <begin position="308"/>
        <end position="561"/>
    </location>
</feature>
<dbReference type="InterPro" id="IPR043128">
    <property type="entry name" value="Rev_trsase/Diguanyl_cyclase"/>
</dbReference>
<dbReference type="CDD" id="cd01949">
    <property type="entry name" value="GGDEF"/>
    <property type="match status" value="1"/>
</dbReference>
<dbReference type="Gene3D" id="3.30.70.270">
    <property type="match status" value="1"/>
</dbReference>
<reference evidence="3 4" key="1">
    <citation type="submission" date="2015-12" db="EMBL/GenBank/DDBJ databases">
        <authorList>
            <person name="Shamseldin A."/>
            <person name="Moawad H."/>
            <person name="Abd El-Rahim W.M."/>
            <person name="Sadowsky M.J."/>
        </authorList>
    </citation>
    <scope>NUCLEOTIDE SEQUENCE [LARGE SCALE GENOMIC DNA]</scope>
    <source>
        <strain evidence="3 4">JC234</strain>
    </source>
</reference>
<proteinExistence type="predicted"/>
<dbReference type="Gene3D" id="3.20.20.450">
    <property type="entry name" value="EAL domain"/>
    <property type="match status" value="1"/>
</dbReference>
<dbReference type="SUPFAM" id="SSF55785">
    <property type="entry name" value="PYP-like sensor domain (PAS domain)"/>
    <property type="match status" value="1"/>
</dbReference>
<dbReference type="InterPro" id="IPR000014">
    <property type="entry name" value="PAS"/>
</dbReference>
<dbReference type="Gene3D" id="3.30.450.20">
    <property type="entry name" value="PAS domain"/>
    <property type="match status" value="1"/>
</dbReference>
<organism evidence="3 4">
    <name type="scientific">Hoeflea olei</name>
    <dbReference type="NCBI Taxonomy" id="1480615"/>
    <lineage>
        <taxon>Bacteria</taxon>
        <taxon>Pseudomonadati</taxon>
        <taxon>Pseudomonadota</taxon>
        <taxon>Alphaproteobacteria</taxon>
        <taxon>Hyphomicrobiales</taxon>
        <taxon>Rhizobiaceae</taxon>
        <taxon>Hoeflea</taxon>
    </lineage>
</organism>
<dbReference type="AlphaFoldDB" id="A0A1C1YV69"/>
<dbReference type="EMBL" id="LQZT01000015">
    <property type="protein sequence ID" value="OCW57433.1"/>
    <property type="molecule type" value="Genomic_DNA"/>
</dbReference>
<dbReference type="CDD" id="cd01948">
    <property type="entry name" value="EAL"/>
    <property type="match status" value="1"/>
</dbReference>
<dbReference type="InterPro" id="IPR000160">
    <property type="entry name" value="GGDEF_dom"/>
</dbReference>
<comment type="caution">
    <text evidence="3">The sequence shown here is derived from an EMBL/GenBank/DDBJ whole genome shotgun (WGS) entry which is preliminary data.</text>
</comment>
<evidence type="ECO:0000313" key="4">
    <source>
        <dbReference type="Proteomes" id="UP000094795"/>
    </source>
</evidence>
<dbReference type="NCBIfam" id="TIGR00254">
    <property type="entry name" value="GGDEF"/>
    <property type="match status" value="1"/>
</dbReference>
<evidence type="ECO:0008006" key="5">
    <source>
        <dbReference type="Google" id="ProtNLM"/>
    </source>
</evidence>
<dbReference type="InterPro" id="IPR052155">
    <property type="entry name" value="Biofilm_reg_signaling"/>
</dbReference>
<dbReference type="Pfam" id="PF00990">
    <property type="entry name" value="GGDEF"/>
    <property type="match status" value="1"/>
</dbReference>
<dbReference type="PANTHER" id="PTHR44757">
    <property type="entry name" value="DIGUANYLATE CYCLASE DGCP"/>
    <property type="match status" value="1"/>
</dbReference>
<evidence type="ECO:0000259" key="2">
    <source>
        <dbReference type="PROSITE" id="PS50887"/>
    </source>
</evidence>
<dbReference type="PROSITE" id="PS50887">
    <property type="entry name" value="GGDEF"/>
    <property type="match status" value="1"/>
</dbReference>
<feature type="domain" description="GGDEF" evidence="2">
    <location>
        <begin position="164"/>
        <end position="299"/>
    </location>
</feature>
<dbReference type="STRING" id="1480615.AWJ14_00870"/>
<dbReference type="PANTHER" id="PTHR44757:SF2">
    <property type="entry name" value="BIOFILM ARCHITECTURE MAINTENANCE PROTEIN MBAA"/>
    <property type="match status" value="1"/>
</dbReference>
<dbReference type="Proteomes" id="UP000094795">
    <property type="component" value="Unassembled WGS sequence"/>
</dbReference>
<dbReference type="NCBIfam" id="TIGR00229">
    <property type="entry name" value="sensory_box"/>
    <property type="match status" value="1"/>
</dbReference>
<dbReference type="Pfam" id="PF00563">
    <property type="entry name" value="EAL"/>
    <property type="match status" value="1"/>
</dbReference>
<dbReference type="PROSITE" id="PS50883">
    <property type="entry name" value="EAL"/>
    <property type="match status" value="1"/>
</dbReference>
<evidence type="ECO:0000259" key="1">
    <source>
        <dbReference type="PROSITE" id="PS50883"/>
    </source>
</evidence>